<proteinExistence type="predicted"/>
<protein>
    <submittedName>
        <fullName evidence="1">Uncharacterized protein</fullName>
    </submittedName>
</protein>
<dbReference type="EMBL" id="KN443295">
    <property type="protein sequence ID" value="KHG28024.1"/>
    <property type="molecule type" value="Genomic_DNA"/>
</dbReference>
<gene>
    <name evidence="1" type="ORF">F383_15234</name>
</gene>
<evidence type="ECO:0000313" key="2">
    <source>
        <dbReference type="Proteomes" id="UP000032142"/>
    </source>
</evidence>
<sequence length="21" mass="2440">MPMSLPVWTKIGHMQNHFATL</sequence>
<accession>A0A0B0PUB3</accession>
<evidence type="ECO:0000313" key="1">
    <source>
        <dbReference type="EMBL" id="KHG28024.1"/>
    </source>
</evidence>
<keyword evidence="2" id="KW-1185">Reference proteome</keyword>
<organism evidence="1 2">
    <name type="scientific">Gossypium arboreum</name>
    <name type="common">Tree cotton</name>
    <name type="synonym">Gossypium nanking</name>
    <dbReference type="NCBI Taxonomy" id="29729"/>
    <lineage>
        <taxon>Eukaryota</taxon>
        <taxon>Viridiplantae</taxon>
        <taxon>Streptophyta</taxon>
        <taxon>Embryophyta</taxon>
        <taxon>Tracheophyta</taxon>
        <taxon>Spermatophyta</taxon>
        <taxon>Magnoliopsida</taxon>
        <taxon>eudicotyledons</taxon>
        <taxon>Gunneridae</taxon>
        <taxon>Pentapetalae</taxon>
        <taxon>rosids</taxon>
        <taxon>malvids</taxon>
        <taxon>Malvales</taxon>
        <taxon>Malvaceae</taxon>
        <taxon>Malvoideae</taxon>
        <taxon>Gossypium</taxon>
    </lineage>
</organism>
<dbReference type="AlphaFoldDB" id="A0A0B0PUB3"/>
<dbReference type="Proteomes" id="UP000032142">
    <property type="component" value="Unassembled WGS sequence"/>
</dbReference>
<name>A0A0B0PUB3_GOSAR</name>
<reference evidence="2" key="1">
    <citation type="submission" date="2014-09" db="EMBL/GenBank/DDBJ databases">
        <authorList>
            <person name="Mudge J."/>
            <person name="Ramaraj T."/>
            <person name="Lindquist I.E."/>
            <person name="Bharti A.K."/>
            <person name="Sundararajan A."/>
            <person name="Cameron C.T."/>
            <person name="Woodward J.E."/>
            <person name="May G.D."/>
            <person name="Brubaker C."/>
            <person name="Broadhvest J."/>
            <person name="Wilkins T.A."/>
        </authorList>
    </citation>
    <scope>NUCLEOTIDE SEQUENCE</scope>
    <source>
        <strain evidence="2">cv. AKA8401</strain>
    </source>
</reference>